<dbReference type="InterPro" id="IPR050230">
    <property type="entry name" value="CALM/Myosin/TropC-like"/>
</dbReference>
<evidence type="ECO:0000259" key="2">
    <source>
        <dbReference type="PROSITE" id="PS50222"/>
    </source>
</evidence>
<dbReference type="GO" id="GO:0016460">
    <property type="term" value="C:myosin II complex"/>
    <property type="evidence" value="ECO:0007669"/>
    <property type="project" value="TreeGrafter"/>
</dbReference>
<evidence type="ECO:0000313" key="3">
    <source>
        <dbReference type="EMBL" id="KAK2558127.1"/>
    </source>
</evidence>
<keyword evidence="4" id="KW-1185">Reference proteome</keyword>
<feature type="domain" description="EF-hand" evidence="2">
    <location>
        <begin position="119"/>
        <end position="154"/>
    </location>
</feature>
<dbReference type="Gene3D" id="1.10.238.10">
    <property type="entry name" value="EF-hand"/>
    <property type="match status" value="2"/>
</dbReference>
<reference evidence="3" key="2">
    <citation type="journal article" date="2023" name="Science">
        <title>Genomic signatures of disease resistance in endangered staghorn corals.</title>
        <authorList>
            <person name="Vollmer S.V."/>
            <person name="Selwyn J.D."/>
            <person name="Despard B.A."/>
            <person name="Roesel C.L."/>
        </authorList>
    </citation>
    <scope>NUCLEOTIDE SEQUENCE</scope>
    <source>
        <strain evidence="3">K2</strain>
    </source>
</reference>
<organism evidence="3 4">
    <name type="scientific">Acropora cervicornis</name>
    <name type="common">Staghorn coral</name>
    <dbReference type="NCBI Taxonomy" id="6130"/>
    <lineage>
        <taxon>Eukaryota</taxon>
        <taxon>Metazoa</taxon>
        <taxon>Cnidaria</taxon>
        <taxon>Anthozoa</taxon>
        <taxon>Hexacorallia</taxon>
        <taxon>Scleractinia</taxon>
        <taxon>Astrocoeniina</taxon>
        <taxon>Acroporidae</taxon>
        <taxon>Acropora</taxon>
    </lineage>
</organism>
<evidence type="ECO:0000256" key="1">
    <source>
        <dbReference type="ARBA" id="ARBA00022737"/>
    </source>
</evidence>
<dbReference type="InterPro" id="IPR011992">
    <property type="entry name" value="EF-hand-dom_pair"/>
</dbReference>
<dbReference type="GO" id="GO:0005509">
    <property type="term" value="F:calcium ion binding"/>
    <property type="evidence" value="ECO:0007669"/>
    <property type="project" value="InterPro"/>
</dbReference>
<dbReference type="CDD" id="cd00051">
    <property type="entry name" value="EFh"/>
    <property type="match status" value="2"/>
</dbReference>
<comment type="caution">
    <text evidence="3">The sequence shown here is derived from an EMBL/GenBank/DDBJ whole genome shotgun (WGS) entry which is preliminary data.</text>
</comment>
<reference evidence="3" key="1">
    <citation type="journal article" date="2023" name="G3 (Bethesda)">
        <title>Whole genome assembly and annotation of the endangered Caribbean coral Acropora cervicornis.</title>
        <authorList>
            <person name="Selwyn J.D."/>
            <person name="Vollmer S.V."/>
        </authorList>
    </citation>
    <scope>NUCLEOTIDE SEQUENCE</scope>
    <source>
        <strain evidence="3">K2</strain>
    </source>
</reference>
<dbReference type="FunFam" id="1.10.238.10:FF:000003">
    <property type="entry name" value="Calmodulin A"/>
    <property type="match status" value="1"/>
</dbReference>
<dbReference type="PANTHER" id="PTHR23048">
    <property type="entry name" value="MYOSIN LIGHT CHAIN 1, 3"/>
    <property type="match status" value="1"/>
</dbReference>
<feature type="domain" description="EF-hand" evidence="2">
    <location>
        <begin position="6"/>
        <end position="41"/>
    </location>
</feature>
<dbReference type="AlphaFoldDB" id="A0AAD9QB93"/>
<dbReference type="PANTHER" id="PTHR23048:SF49">
    <property type="entry name" value="FI08416P-RELATED"/>
    <property type="match status" value="1"/>
</dbReference>
<keyword evidence="1" id="KW-0677">Repeat</keyword>
<dbReference type="EMBL" id="JARQWQ010000046">
    <property type="protein sequence ID" value="KAK2558127.1"/>
    <property type="molecule type" value="Genomic_DNA"/>
</dbReference>
<dbReference type="PROSITE" id="PS50222">
    <property type="entry name" value="EF_HAND_2"/>
    <property type="match status" value="2"/>
</dbReference>
<dbReference type="SUPFAM" id="SSF47473">
    <property type="entry name" value="EF-hand"/>
    <property type="match status" value="1"/>
</dbReference>
<accession>A0AAD9QB93</accession>
<dbReference type="Proteomes" id="UP001249851">
    <property type="component" value="Unassembled WGS sequence"/>
</dbReference>
<dbReference type="Pfam" id="PF13499">
    <property type="entry name" value="EF-hand_7"/>
    <property type="match status" value="1"/>
</dbReference>
<proteinExistence type="predicted"/>
<dbReference type="InterPro" id="IPR002048">
    <property type="entry name" value="EF_hand_dom"/>
</dbReference>
<gene>
    <name evidence="3" type="ORF">P5673_019708</name>
</gene>
<name>A0AAD9QB93_ACRCE</name>
<protein>
    <submittedName>
        <fullName evidence="3">Myosin-2 essential light chain</fullName>
    </submittedName>
</protein>
<sequence length="186" mass="21154">MISPEDSTEECKEAFYLYDSRGDGKVECKQIGEVMRALGTNPTEAQISKIIRGLDPVGTGVKRVSFEEFFPIYQNLRDRQKKSGDAVLKVSDRLHTQQNQYVLLKAIAFQLMAISFFSVDPEYFIECLRVFDRGCNGLVNASELRHVLCNLGDKLTLDEVNQLLVACEDNTGHVMYEEFVKQVMTR</sequence>
<evidence type="ECO:0000313" key="4">
    <source>
        <dbReference type="Proteomes" id="UP001249851"/>
    </source>
</evidence>